<dbReference type="AlphaFoldDB" id="A0A9P4JFW3"/>
<keyword evidence="3" id="KW-0813">Transport</keyword>
<dbReference type="InterPro" id="IPR006806">
    <property type="entry name" value="NDUFA5"/>
</dbReference>
<protein>
    <submittedName>
        <fullName evidence="10">NADH-ubiquinone oxidoreductase 29.9 kd subunit</fullName>
    </submittedName>
</protein>
<evidence type="ECO:0000256" key="4">
    <source>
        <dbReference type="ARBA" id="ARBA00022660"/>
    </source>
</evidence>
<gene>
    <name evidence="10" type="ORF">GQ43DRAFT_467147</name>
</gene>
<evidence type="ECO:0000256" key="6">
    <source>
        <dbReference type="ARBA" id="ARBA00022982"/>
    </source>
</evidence>
<dbReference type="PANTHER" id="PTHR12653">
    <property type="entry name" value="NADH-UBIQUINONE OXIDOREDUCTASE 13 KD-B SUBUNIT"/>
    <property type="match status" value="1"/>
</dbReference>
<keyword evidence="6" id="KW-0249">Electron transport</keyword>
<keyword evidence="4" id="KW-0679">Respiratory chain</keyword>
<keyword evidence="7" id="KW-0496">Mitochondrion</keyword>
<dbReference type="Proteomes" id="UP000799536">
    <property type="component" value="Unassembled WGS sequence"/>
</dbReference>
<keyword evidence="5" id="KW-0999">Mitochondrion inner membrane</keyword>
<keyword evidence="11" id="KW-1185">Reference proteome</keyword>
<dbReference type="GO" id="GO:0022904">
    <property type="term" value="P:respiratory electron transport chain"/>
    <property type="evidence" value="ECO:0007669"/>
    <property type="project" value="InterPro"/>
</dbReference>
<organism evidence="10 11">
    <name type="scientific">Delitschia confertaspora ATCC 74209</name>
    <dbReference type="NCBI Taxonomy" id="1513339"/>
    <lineage>
        <taxon>Eukaryota</taxon>
        <taxon>Fungi</taxon>
        <taxon>Dikarya</taxon>
        <taxon>Ascomycota</taxon>
        <taxon>Pezizomycotina</taxon>
        <taxon>Dothideomycetes</taxon>
        <taxon>Pleosporomycetidae</taxon>
        <taxon>Pleosporales</taxon>
        <taxon>Delitschiaceae</taxon>
        <taxon>Delitschia</taxon>
    </lineage>
</organism>
<evidence type="ECO:0000256" key="9">
    <source>
        <dbReference type="SAM" id="MobiDB-lite"/>
    </source>
</evidence>
<name>A0A9P4JFW3_9PLEO</name>
<comment type="similarity">
    <text evidence="2">Belongs to the complex I NDUFA5 subunit family.</text>
</comment>
<evidence type="ECO:0000313" key="11">
    <source>
        <dbReference type="Proteomes" id="UP000799536"/>
    </source>
</evidence>
<feature type="compositionally biased region" description="Basic and acidic residues" evidence="9">
    <location>
        <begin position="155"/>
        <end position="168"/>
    </location>
</feature>
<proteinExistence type="inferred from homology"/>
<reference evidence="10" key="1">
    <citation type="journal article" date="2020" name="Stud. Mycol.">
        <title>101 Dothideomycetes genomes: a test case for predicting lifestyles and emergence of pathogens.</title>
        <authorList>
            <person name="Haridas S."/>
            <person name="Albert R."/>
            <person name="Binder M."/>
            <person name="Bloem J."/>
            <person name="Labutti K."/>
            <person name="Salamov A."/>
            <person name="Andreopoulos B."/>
            <person name="Baker S."/>
            <person name="Barry K."/>
            <person name="Bills G."/>
            <person name="Bluhm B."/>
            <person name="Cannon C."/>
            <person name="Castanera R."/>
            <person name="Culley D."/>
            <person name="Daum C."/>
            <person name="Ezra D."/>
            <person name="Gonzalez J."/>
            <person name="Henrissat B."/>
            <person name="Kuo A."/>
            <person name="Liang C."/>
            <person name="Lipzen A."/>
            <person name="Lutzoni F."/>
            <person name="Magnuson J."/>
            <person name="Mondo S."/>
            <person name="Nolan M."/>
            <person name="Ohm R."/>
            <person name="Pangilinan J."/>
            <person name="Park H.-J."/>
            <person name="Ramirez L."/>
            <person name="Alfaro M."/>
            <person name="Sun H."/>
            <person name="Tritt A."/>
            <person name="Yoshinaga Y."/>
            <person name="Zwiers L.-H."/>
            <person name="Turgeon B."/>
            <person name="Goodwin S."/>
            <person name="Spatafora J."/>
            <person name="Crous P."/>
            <person name="Grigoriev I."/>
        </authorList>
    </citation>
    <scope>NUCLEOTIDE SEQUENCE</scope>
    <source>
        <strain evidence="10">ATCC 74209</strain>
    </source>
</reference>
<comment type="caution">
    <text evidence="10">The sequence shown here is derived from an EMBL/GenBank/DDBJ whole genome shotgun (WGS) entry which is preliminary data.</text>
</comment>
<keyword evidence="8" id="KW-0472">Membrane</keyword>
<evidence type="ECO:0000256" key="3">
    <source>
        <dbReference type="ARBA" id="ARBA00022448"/>
    </source>
</evidence>
<dbReference type="PANTHER" id="PTHR12653:SF0">
    <property type="entry name" value="NADH DEHYDROGENASE [UBIQUINONE] 1 ALPHA SUBCOMPLEX SUBUNIT 5"/>
    <property type="match status" value="1"/>
</dbReference>
<evidence type="ECO:0000256" key="8">
    <source>
        <dbReference type="ARBA" id="ARBA00023136"/>
    </source>
</evidence>
<evidence type="ECO:0000256" key="2">
    <source>
        <dbReference type="ARBA" id="ARBA00010261"/>
    </source>
</evidence>
<dbReference type="Pfam" id="PF04716">
    <property type="entry name" value="ETC_C1_NDUFA5"/>
    <property type="match status" value="1"/>
</dbReference>
<evidence type="ECO:0000256" key="1">
    <source>
        <dbReference type="ARBA" id="ARBA00004443"/>
    </source>
</evidence>
<dbReference type="OrthoDB" id="286811at2759"/>
<accession>A0A9P4JFW3</accession>
<dbReference type="GO" id="GO:0005743">
    <property type="term" value="C:mitochondrial inner membrane"/>
    <property type="evidence" value="ECO:0007669"/>
    <property type="project" value="UniProtKB-SubCell"/>
</dbReference>
<sequence>MRAASRLLASVKPGQLLQPGTPTGLCGLRTHPSPRSTLLYLYNSTLEKLSQLPENSVYRQSTEALTKHRLKIIEATKPKGWDQWQERLGMILDEDPTGYNVKTYRVGKEIIVLDGFKQGLPDHRKKEKPKSMVPEGVRHVEDRRNFGARLSGADKGYEPEHDLKRPALDPEPMFTTDQVSYLESQFGAGLIEEVIQVAEDEHTLVDEMAKSKVWEPLEDSAPEGQWDYFERGMTHTQTQKP</sequence>
<evidence type="ECO:0000313" key="10">
    <source>
        <dbReference type="EMBL" id="KAF2196504.1"/>
    </source>
</evidence>
<feature type="region of interest" description="Disordered" evidence="9">
    <location>
        <begin position="150"/>
        <end position="170"/>
    </location>
</feature>
<evidence type="ECO:0000256" key="7">
    <source>
        <dbReference type="ARBA" id="ARBA00023128"/>
    </source>
</evidence>
<comment type="subcellular location">
    <subcellularLocation>
        <location evidence="1">Mitochondrion inner membrane</location>
        <topology evidence="1">Peripheral membrane protein</topology>
        <orientation evidence="1">Matrix side</orientation>
    </subcellularLocation>
</comment>
<evidence type="ECO:0000256" key="5">
    <source>
        <dbReference type="ARBA" id="ARBA00022792"/>
    </source>
</evidence>
<dbReference type="EMBL" id="ML994376">
    <property type="protein sequence ID" value="KAF2196504.1"/>
    <property type="molecule type" value="Genomic_DNA"/>
</dbReference>